<dbReference type="OrthoDB" id="182577at2"/>
<dbReference type="InterPro" id="IPR007534">
    <property type="entry name" value="LuxE"/>
</dbReference>
<dbReference type="GO" id="GO:0016740">
    <property type="term" value="F:transferase activity"/>
    <property type="evidence" value="ECO:0007669"/>
    <property type="project" value="UniProtKB-KW"/>
</dbReference>
<protein>
    <submittedName>
        <fullName evidence="2">Acyl transferase</fullName>
    </submittedName>
</protein>
<sequence length="325" mass="36715">MKDAFADRIFSAKDPMALAPELFRYQYGQNALYRAYVDALRVNPAGVHTPEQIPFLPIRFFKTHPVVCGEFEPEAVFESSGTTQTQNSRHLVKDTGIYTRSFMDAFRRFYGPVEDFVVLGLLPSYLERRHSSLVYMVQEMITRSHHPESGFYLYEHDKLADTLLALEARRQPVLLIGVTFALLDFAEAFRLGLRHTIVMETGGMKGRREEWTREELHAFLMERLGVPAIHAEYGMTELLSQAYSKGQGRFSCPPWMKVLVRDENDPFDLSAASASGVINVIDLANIHSCAFIATDDIGRLHADGSFEVLGRLDHSALRGCSLMVS</sequence>
<reference evidence="3" key="1">
    <citation type="submission" date="2018-11" db="EMBL/GenBank/DDBJ databases">
        <title>Chitinophaga lutea sp.nov., isolate from arsenic contaminated soil.</title>
        <authorList>
            <person name="Zong Y."/>
        </authorList>
    </citation>
    <scope>NUCLEOTIDE SEQUENCE [LARGE SCALE GENOMIC DNA]</scope>
    <source>
        <strain evidence="3">YLT18</strain>
    </source>
</reference>
<dbReference type="GO" id="GO:0047474">
    <property type="term" value="F:long-chain fatty acid--protein ligase activity"/>
    <property type="evidence" value="ECO:0007669"/>
    <property type="project" value="InterPro"/>
</dbReference>
<evidence type="ECO:0000313" key="2">
    <source>
        <dbReference type="EMBL" id="RPD40006.1"/>
    </source>
</evidence>
<evidence type="ECO:0000313" key="3">
    <source>
        <dbReference type="Proteomes" id="UP000279089"/>
    </source>
</evidence>
<feature type="domain" description="Acyl-protein synthetase LuxE" evidence="1">
    <location>
        <begin position="23"/>
        <end position="324"/>
    </location>
</feature>
<keyword evidence="3" id="KW-1185">Reference proteome</keyword>
<gene>
    <name evidence="2" type="ORF">EG028_17965</name>
</gene>
<name>A0A3N4MDI3_9BACT</name>
<dbReference type="Proteomes" id="UP000279089">
    <property type="component" value="Unassembled WGS sequence"/>
</dbReference>
<accession>A0A3N4MDI3</accession>
<organism evidence="2 3">
    <name type="scientific">Chitinophaga barathri</name>
    <dbReference type="NCBI Taxonomy" id="1647451"/>
    <lineage>
        <taxon>Bacteria</taxon>
        <taxon>Pseudomonadati</taxon>
        <taxon>Bacteroidota</taxon>
        <taxon>Chitinophagia</taxon>
        <taxon>Chitinophagales</taxon>
        <taxon>Chitinophagaceae</taxon>
        <taxon>Chitinophaga</taxon>
    </lineage>
</organism>
<dbReference type="RefSeq" id="WP_120517709.1">
    <property type="nucleotide sequence ID" value="NZ_QXZY01000010.1"/>
</dbReference>
<proteinExistence type="predicted"/>
<dbReference type="GO" id="GO:0008218">
    <property type="term" value="P:bioluminescence"/>
    <property type="evidence" value="ECO:0007669"/>
    <property type="project" value="InterPro"/>
</dbReference>
<dbReference type="SUPFAM" id="SSF56801">
    <property type="entry name" value="Acetyl-CoA synthetase-like"/>
    <property type="match status" value="1"/>
</dbReference>
<evidence type="ECO:0000259" key="1">
    <source>
        <dbReference type="Pfam" id="PF04443"/>
    </source>
</evidence>
<dbReference type="AlphaFoldDB" id="A0A3N4MDI3"/>
<comment type="caution">
    <text evidence="2">The sequence shown here is derived from an EMBL/GenBank/DDBJ whole genome shotgun (WGS) entry which is preliminary data.</text>
</comment>
<dbReference type="EMBL" id="RMBX01000009">
    <property type="protein sequence ID" value="RPD40006.1"/>
    <property type="molecule type" value="Genomic_DNA"/>
</dbReference>
<dbReference type="InterPro" id="IPR042099">
    <property type="entry name" value="ANL_N_sf"/>
</dbReference>
<keyword evidence="2" id="KW-0808">Transferase</keyword>
<dbReference type="Gene3D" id="3.40.50.12780">
    <property type="entry name" value="N-terminal domain of ligase-like"/>
    <property type="match status" value="1"/>
</dbReference>
<dbReference type="Pfam" id="PF04443">
    <property type="entry name" value="LuxE"/>
    <property type="match status" value="1"/>
</dbReference>